<gene>
    <name evidence="1" type="ORF">SVIM_LOCUS176720</name>
</gene>
<organism evidence="1">
    <name type="scientific">Salix viminalis</name>
    <name type="common">Common osier</name>
    <name type="synonym">Basket willow</name>
    <dbReference type="NCBI Taxonomy" id="40686"/>
    <lineage>
        <taxon>Eukaryota</taxon>
        <taxon>Viridiplantae</taxon>
        <taxon>Streptophyta</taxon>
        <taxon>Embryophyta</taxon>
        <taxon>Tracheophyta</taxon>
        <taxon>Spermatophyta</taxon>
        <taxon>Magnoliopsida</taxon>
        <taxon>eudicotyledons</taxon>
        <taxon>Gunneridae</taxon>
        <taxon>Pentapetalae</taxon>
        <taxon>rosids</taxon>
        <taxon>fabids</taxon>
        <taxon>Malpighiales</taxon>
        <taxon>Salicaceae</taxon>
        <taxon>Saliceae</taxon>
        <taxon>Salix</taxon>
    </lineage>
</organism>
<proteinExistence type="predicted"/>
<dbReference type="AlphaFoldDB" id="A0A6N2L322"/>
<dbReference type="EMBL" id="CAADRP010001112">
    <property type="protein sequence ID" value="VFU35533.1"/>
    <property type="molecule type" value="Genomic_DNA"/>
</dbReference>
<accession>A0A6N2L322</accession>
<protein>
    <submittedName>
        <fullName evidence="1">Uncharacterized protein</fullName>
    </submittedName>
</protein>
<sequence>MLPEIKTQGISDFIAEKGCDPSKVITILVLSPFQVFRVAISAVTPLHSSASFGGVSSIGLEVIGLTLWPGSDSDSDPDSDSD</sequence>
<reference evidence="1" key="1">
    <citation type="submission" date="2019-03" db="EMBL/GenBank/DDBJ databases">
        <authorList>
            <person name="Mank J."/>
            <person name="Almeida P."/>
        </authorList>
    </citation>
    <scope>NUCLEOTIDE SEQUENCE</scope>
    <source>
        <strain evidence="1">78183</strain>
    </source>
</reference>
<name>A0A6N2L322_SALVM</name>
<evidence type="ECO:0000313" key="1">
    <source>
        <dbReference type="EMBL" id="VFU35533.1"/>
    </source>
</evidence>